<organism evidence="2 3">
    <name type="scientific">Sphingobacterium anhuiense</name>
    <dbReference type="NCBI Taxonomy" id="493780"/>
    <lineage>
        <taxon>Bacteria</taxon>
        <taxon>Pseudomonadati</taxon>
        <taxon>Bacteroidota</taxon>
        <taxon>Sphingobacteriia</taxon>
        <taxon>Sphingobacteriales</taxon>
        <taxon>Sphingobacteriaceae</taxon>
        <taxon>Sphingobacterium</taxon>
    </lineage>
</organism>
<gene>
    <name evidence="2" type="ORF">ACFS6I_08065</name>
</gene>
<accession>A0ABW5YTP8</accession>
<evidence type="ECO:0000256" key="1">
    <source>
        <dbReference type="SAM" id="SignalP"/>
    </source>
</evidence>
<feature type="chain" id="PRO_5045419697" description="Lipoprotein" evidence="1">
    <location>
        <begin position="22"/>
        <end position="250"/>
    </location>
</feature>
<feature type="signal peptide" evidence="1">
    <location>
        <begin position="1"/>
        <end position="21"/>
    </location>
</feature>
<dbReference type="PROSITE" id="PS51257">
    <property type="entry name" value="PROKAR_LIPOPROTEIN"/>
    <property type="match status" value="1"/>
</dbReference>
<protein>
    <recommendedName>
        <fullName evidence="4">Lipoprotein</fullName>
    </recommendedName>
</protein>
<keyword evidence="3" id="KW-1185">Reference proteome</keyword>
<evidence type="ECO:0008006" key="4">
    <source>
        <dbReference type="Google" id="ProtNLM"/>
    </source>
</evidence>
<dbReference type="RefSeq" id="WP_380919499.1">
    <property type="nucleotide sequence ID" value="NZ_JBHUPE010000004.1"/>
</dbReference>
<dbReference type="Proteomes" id="UP001597509">
    <property type="component" value="Unassembled WGS sequence"/>
</dbReference>
<reference evidence="3" key="1">
    <citation type="journal article" date="2019" name="Int. J. Syst. Evol. Microbiol.">
        <title>The Global Catalogue of Microorganisms (GCM) 10K type strain sequencing project: providing services to taxonomists for standard genome sequencing and annotation.</title>
        <authorList>
            <consortium name="The Broad Institute Genomics Platform"/>
            <consortium name="The Broad Institute Genome Sequencing Center for Infectious Disease"/>
            <person name="Wu L."/>
            <person name="Ma J."/>
        </authorList>
    </citation>
    <scope>NUCLEOTIDE SEQUENCE [LARGE SCALE GENOMIC DNA]</scope>
    <source>
        <strain evidence="3">KCTC 22209</strain>
    </source>
</reference>
<dbReference type="EMBL" id="JBHUPE010000004">
    <property type="protein sequence ID" value="MFD2903874.1"/>
    <property type="molecule type" value="Genomic_DNA"/>
</dbReference>
<evidence type="ECO:0000313" key="2">
    <source>
        <dbReference type="EMBL" id="MFD2903874.1"/>
    </source>
</evidence>
<name>A0ABW5YTP8_9SPHI</name>
<comment type="caution">
    <text evidence="2">The sequence shown here is derived from an EMBL/GenBank/DDBJ whole genome shotgun (WGS) entry which is preliminary data.</text>
</comment>
<evidence type="ECO:0000313" key="3">
    <source>
        <dbReference type="Proteomes" id="UP001597509"/>
    </source>
</evidence>
<proteinExistence type="predicted"/>
<keyword evidence="1" id="KW-0732">Signal</keyword>
<sequence length="250" mass="28751">MNRYYKLLPLAIILLASACQKTETLEENKIEVDLYSKSDSVSFYVNGKHYTTEVDSDIEKYGYRNGGANLRLSDTKGKWTYGSAGKDLYWVGAPDSIQYSTSYTNYFPGGSIEFNYVKNYKEIELVEDSNTLVPRKDKIFYKVGKYDYAMDFKRRNWDEGVAIELSLKDLGGLTSFSTLANRFETQLNATSQNDSKFEILKVEEIKGTKLVIIEGKFEVNLFDDQEQKVVRVTDGYFRSKVYRSGNRSTY</sequence>